<evidence type="ECO:0000313" key="2">
    <source>
        <dbReference type="Proteomes" id="UP001500368"/>
    </source>
</evidence>
<organism evidence="1 2">
    <name type="scientific">Nesterenkonia rhizosphaerae</name>
    <dbReference type="NCBI Taxonomy" id="1348272"/>
    <lineage>
        <taxon>Bacteria</taxon>
        <taxon>Bacillati</taxon>
        <taxon>Actinomycetota</taxon>
        <taxon>Actinomycetes</taxon>
        <taxon>Micrococcales</taxon>
        <taxon>Micrococcaceae</taxon>
        <taxon>Nesterenkonia</taxon>
    </lineage>
</organism>
<gene>
    <name evidence="1" type="ORF">GCM10025790_00120</name>
</gene>
<protein>
    <recommendedName>
        <fullName evidence="3">AB hydrolase-1 domain-containing protein</fullName>
    </recommendedName>
</protein>
<evidence type="ECO:0000313" key="1">
    <source>
        <dbReference type="EMBL" id="GAA4910192.1"/>
    </source>
</evidence>
<comment type="caution">
    <text evidence="1">The sequence shown here is derived from an EMBL/GenBank/DDBJ whole genome shotgun (WGS) entry which is preliminary data.</text>
</comment>
<dbReference type="InterPro" id="IPR029058">
    <property type="entry name" value="AB_hydrolase_fold"/>
</dbReference>
<reference evidence="2" key="1">
    <citation type="journal article" date="2019" name="Int. J. Syst. Evol. Microbiol.">
        <title>The Global Catalogue of Microorganisms (GCM) 10K type strain sequencing project: providing services to taxonomists for standard genome sequencing and annotation.</title>
        <authorList>
            <consortium name="The Broad Institute Genomics Platform"/>
            <consortium name="The Broad Institute Genome Sequencing Center for Infectious Disease"/>
            <person name="Wu L."/>
            <person name="Ma J."/>
        </authorList>
    </citation>
    <scope>NUCLEOTIDE SEQUENCE [LARGE SCALE GENOMIC DNA]</scope>
    <source>
        <strain evidence="2">JCM 19129</strain>
    </source>
</reference>
<dbReference type="Gene3D" id="3.40.50.1820">
    <property type="entry name" value="alpha/beta hydrolase"/>
    <property type="match status" value="1"/>
</dbReference>
<name>A0ABP9FNY1_9MICC</name>
<keyword evidence="2" id="KW-1185">Reference proteome</keyword>
<sequence>MLETLLVNKKSDTIIAVFHGMMVPGHHHLPRFEWLRTLQNTEYSAIYFSDPTLSIDPQLKLGWYLGSESLDLFPVLASVLAQAAEATGASHLILAGSSGGAFASLQVSSYVPGSMAVAFNPQTDIAKYHWPAQASYLKRIVPQLIPDKGSRKRWSQALGPRTSVLKQYAQPRANRALLLQNRNDPHHVKNHFAPFREAITNSPNRDNFIFELYDGPQGHEPPSRGHFRDAVVRAHDLLASPAVIL</sequence>
<dbReference type="EMBL" id="BAABLW010000001">
    <property type="protein sequence ID" value="GAA4910192.1"/>
    <property type="molecule type" value="Genomic_DNA"/>
</dbReference>
<evidence type="ECO:0008006" key="3">
    <source>
        <dbReference type="Google" id="ProtNLM"/>
    </source>
</evidence>
<dbReference type="SUPFAM" id="SSF53474">
    <property type="entry name" value="alpha/beta-Hydrolases"/>
    <property type="match status" value="1"/>
</dbReference>
<dbReference type="Proteomes" id="UP001500368">
    <property type="component" value="Unassembled WGS sequence"/>
</dbReference>
<proteinExistence type="predicted"/>
<accession>A0ABP9FNY1</accession>